<gene>
    <name evidence="9" type="primary">arsB_2</name>
    <name evidence="9" type="ORF">NCTC10815_02833</name>
</gene>
<keyword evidence="4 8" id="KW-0812">Transmembrane</keyword>
<dbReference type="EMBL" id="UGPG01000001">
    <property type="protein sequence ID" value="STY45454.1"/>
    <property type="molecule type" value="Genomic_DNA"/>
</dbReference>
<keyword evidence="5 8" id="KW-0059">Arsenical resistance</keyword>
<dbReference type="GO" id="GO:0015105">
    <property type="term" value="F:arsenite transmembrane transporter activity"/>
    <property type="evidence" value="ECO:0007669"/>
    <property type="project" value="InterPro"/>
</dbReference>
<comment type="function">
    <text evidence="8">Involved in arsenical resistance. Thought to form the channel of an arsenite pump.</text>
</comment>
<evidence type="ECO:0000256" key="5">
    <source>
        <dbReference type="ARBA" id="ARBA00022849"/>
    </source>
</evidence>
<evidence type="ECO:0000256" key="2">
    <source>
        <dbReference type="ARBA" id="ARBA00006433"/>
    </source>
</evidence>
<feature type="transmembrane region" description="Helical" evidence="8">
    <location>
        <begin position="225"/>
        <end position="242"/>
    </location>
</feature>
<evidence type="ECO:0000256" key="8">
    <source>
        <dbReference type="RuleBase" id="RU004993"/>
    </source>
</evidence>
<reference evidence="9 10" key="1">
    <citation type="submission" date="2018-06" db="EMBL/GenBank/DDBJ databases">
        <authorList>
            <consortium name="Pathogen Informatics"/>
            <person name="Doyle S."/>
        </authorList>
    </citation>
    <scope>NUCLEOTIDE SEQUENCE [LARGE SCALE GENOMIC DNA]</scope>
    <source>
        <strain evidence="10">NCTC 10815</strain>
    </source>
</reference>
<feature type="transmembrane region" description="Helical" evidence="8">
    <location>
        <begin position="97"/>
        <end position="126"/>
    </location>
</feature>
<dbReference type="GO" id="GO:0046685">
    <property type="term" value="P:response to arsenic-containing substance"/>
    <property type="evidence" value="ECO:0007669"/>
    <property type="project" value="UniProtKB-KW"/>
</dbReference>
<dbReference type="NCBIfam" id="TIGR00935">
    <property type="entry name" value="2a45"/>
    <property type="match status" value="1"/>
</dbReference>
<dbReference type="OrthoDB" id="9774335at2"/>
<feature type="transmembrane region" description="Helical" evidence="8">
    <location>
        <begin position="318"/>
        <end position="336"/>
    </location>
</feature>
<keyword evidence="7 8" id="KW-0472">Membrane</keyword>
<dbReference type="CDD" id="cd01118">
    <property type="entry name" value="ArsB_permease"/>
    <property type="match status" value="1"/>
</dbReference>
<proteinExistence type="inferred from homology"/>
<dbReference type="GO" id="GO:0005886">
    <property type="term" value="C:plasma membrane"/>
    <property type="evidence" value="ECO:0007669"/>
    <property type="project" value="UniProtKB-SubCell"/>
</dbReference>
<evidence type="ECO:0000313" key="10">
    <source>
        <dbReference type="Proteomes" id="UP000254879"/>
    </source>
</evidence>
<feature type="transmembrane region" description="Helical" evidence="8">
    <location>
        <begin position="407"/>
        <end position="430"/>
    </location>
</feature>
<dbReference type="NCBIfam" id="NF011980">
    <property type="entry name" value="PRK15445.1"/>
    <property type="match status" value="1"/>
</dbReference>
<dbReference type="PANTHER" id="PTHR43302">
    <property type="entry name" value="TRANSPORTER ARSB-RELATED"/>
    <property type="match status" value="1"/>
</dbReference>
<comment type="subcellular location">
    <subcellularLocation>
        <location evidence="1 8">Cell membrane</location>
        <topology evidence="1 8">Multi-pass membrane protein</topology>
    </subcellularLocation>
</comment>
<feature type="transmembrane region" description="Helical" evidence="8">
    <location>
        <begin position="57"/>
        <end position="77"/>
    </location>
</feature>
<dbReference type="AlphaFoldDB" id="A0A378MI20"/>
<feature type="transmembrane region" description="Helical" evidence="8">
    <location>
        <begin position="248"/>
        <end position="264"/>
    </location>
</feature>
<feature type="transmembrane region" description="Helical" evidence="8">
    <location>
        <begin position="276"/>
        <end position="298"/>
    </location>
</feature>
<evidence type="ECO:0000256" key="6">
    <source>
        <dbReference type="ARBA" id="ARBA00022989"/>
    </source>
</evidence>
<evidence type="ECO:0000256" key="7">
    <source>
        <dbReference type="ARBA" id="ARBA00023136"/>
    </source>
</evidence>
<feature type="transmembrane region" description="Helical" evidence="8">
    <location>
        <begin position="177"/>
        <end position="200"/>
    </location>
</feature>
<keyword evidence="8" id="KW-0813">Transport</keyword>
<dbReference type="PRINTS" id="PR00758">
    <property type="entry name" value="ARSENICPUMP"/>
</dbReference>
<keyword evidence="3" id="KW-1003">Cell membrane</keyword>
<comment type="caution">
    <text evidence="8">Lacks conserved residue(s) required for the propagation of feature annotation.</text>
</comment>
<name>A0A378MI20_LISGR</name>
<dbReference type="Proteomes" id="UP000254879">
    <property type="component" value="Unassembled WGS sequence"/>
</dbReference>
<feature type="transmembrane region" description="Helical" evidence="8">
    <location>
        <begin position="138"/>
        <end position="157"/>
    </location>
</feature>
<evidence type="ECO:0000256" key="4">
    <source>
        <dbReference type="ARBA" id="ARBA00022692"/>
    </source>
</evidence>
<evidence type="ECO:0000256" key="1">
    <source>
        <dbReference type="ARBA" id="ARBA00004651"/>
    </source>
</evidence>
<protein>
    <recommendedName>
        <fullName evidence="8">Arsenical pump membrane protein</fullName>
    </recommendedName>
</protein>
<dbReference type="InterPro" id="IPR000802">
    <property type="entry name" value="Arsenical_pump_ArsB"/>
</dbReference>
<keyword evidence="6 8" id="KW-1133">Transmembrane helix</keyword>
<sequence length="431" mass="47465">MTIFLAILIFFITLLFVIWQPKGLSIGWSALGGAALVLLLQIVSLEDVWAVVRITWNATLTFVALIIISLVLDKIGFFEWAALHMAKFAGGHGKRMFLALILLGAVIAGLFANDGASLILTPIVLAIVRTLDFDDKQIFPFIIASGFIADTTSMPLVVSNLVNILSADFFHISFSSYVVQMLLPTLFSFLASTLVLYLYFRKALPKTYDLAQVKVPAEAIQDRRLFKISWYLLAILLVGYWVAPIFKLPISVIALPAAGILLYASKKSHWIKAKQVLKEAPWNIVFFSVGMYVVVYGLQNAGITKLLAQIIQTASSHGLFASILSMGFLSAFLSSIMNNMPAVMIHALAIDQVHVHTTIHSALIYANIIGADIGPKITPIGSLATLIWLHLLNKKGIQISWLRYMKIGIILTVPVLFVTLVGLYVSVVWLH</sequence>
<comment type="similarity">
    <text evidence="2 8">Belongs to the ArsB family.</text>
</comment>
<accession>A0A378MI20</accession>
<feature type="transmembrane region" description="Helical" evidence="8">
    <location>
        <begin position="26"/>
        <end position="45"/>
    </location>
</feature>
<evidence type="ECO:0000256" key="3">
    <source>
        <dbReference type="ARBA" id="ARBA00022475"/>
    </source>
</evidence>
<dbReference type="PANTHER" id="PTHR43302:SF5">
    <property type="entry name" value="TRANSPORTER ARSB-RELATED"/>
    <property type="match status" value="1"/>
</dbReference>
<evidence type="ECO:0000313" key="9">
    <source>
        <dbReference type="EMBL" id="STY45454.1"/>
    </source>
</evidence>
<dbReference type="Pfam" id="PF02040">
    <property type="entry name" value="ArsB"/>
    <property type="match status" value="1"/>
</dbReference>
<dbReference type="RefSeq" id="WP_036104689.1">
    <property type="nucleotide sequence ID" value="NZ_JAASVE010000004.1"/>
</dbReference>
<organism evidence="9 10">
    <name type="scientific">Listeria grayi</name>
    <name type="common">Listeria murrayi</name>
    <dbReference type="NCBI Taxonomy" id="1641"/>
    <lineage>
        <taxon>Bacteria</taxon>
        <taxon>Bacillati</taxon>
        <taxon>Bacillota</taxon>
        <taxon>Bacilli</taxon>
        <taxon>Bacillales</taxon>
        <taxon>Listeriaceae</taxon>
        <taxon>Listeria</taxon>
    </lineage>
</organism>